<evidence type="ECO:0000256" key="2">
    <source>
        <dbReference type="SAM" id="SignalP"/>
    </source>
</evidence>
<dbReference type="PANTHER" id="PTHR30097">
    <property type="entry name" value="CATION EFFLUX SYSTEM PROTEIN CUSB"/>
    <property type="match status" value="1"/>
</dbReference>
<dbReference type="GO" id="GO:0015679">
    <property type="term" value="P:plasma membrane copper ion transport"/>
    <property type="evidence" value="ECO:0007669"/>
    <property type="project" value="TreeGrafter"/>
</dbReference>
<dbReference type="AlphaFoldDB" id="A0A379ZE70"/>
<organism evidence="3 4">
    <name type="scientific">Shewanella algae</name>
    <dbReference type="NCBI Taxonomy" id="38313"/>
    <lineage>
        <taxon>Bacteria</taxon>
        <taxon>Pseudomonadati</taxon>
        <taxon>Pseudomonadota</taxon>
        <taxon>Gammaproteobacteria</taxon>
        <taxon>Alteromonadales</taxon>
        <taxon>Shewanellaceae</taxon>
        <taxon>Shewanella</taxon>
    </lineage>
</organism>
<dbReference type="SUPFAM" id="SSF111369">
    <property type="entry name" value="HlyD-like secretion proteins"/>
    <property type="match status" value="1"/>
</dbReference>
<evidence type="ECO:0000256" key="1">
    <source>
        <dbReference type="ARBA" id="ARBA00022448"/>
    </source>
</evidence>
<feature type="signal peptide" evidence="2">
    <location>
        <begin position="1"/>
        <end position="21"/>
    </location>
</feature>
<proteinExistence type="predicted"/>
<dbReference type="Proteomes" id="UP000254069">
    <property type="component" value="Unassembled WGS sequence"/>
</dbReference>
<dbReference type="PANTHER" id="PTHR30097:SF4">
    <property type="entry name" value="SLR6042 PROTEIN"/>
    <property type="match status" value="1"/>
</dbReference>
<dbReference type="GO" id="GO:0030313">
    <property type="term" value="C:cell envelope"/>
    <property type="evidence" value="ECO:0007669"/>
    <property type="project" value="TreeGrafter"/>
</dbReference>
<accession>A0A379ZE70</accession>
<keyword evidence="2" id="KW-0732">Signal</keyword>
<sequence>MTPKTLVGTLVSTLFFSPLWAQEISVADLGKLTLSFTSVNQVQQIEAAPVPAILAAQPGSSFYLTAPETIQQRRWLVAEGEWVDEGQALVQLKGAEIAHFQLQFAAAEAAFKLAKQRYDRNQKLRANGAIGAETWSQISRQYFDTLLQYEHLQHFSELLKPGDNPETLILHAPMAGLLQYGDSSEPLMSGAPLLGILPADELRLKLRLPLAQKDSVSAVMAGECQLQISRKDQLAKQGFVDAWSQAVPPSCGLQPGQQLQVIPLQAINALVVPKQSLYSWGTGSQVLSHSQNKLRPTDVQVIGASADSYFLAPNETLVDAEVLSDSVAAVKGILLGLGGE</sequence>
<name>A0A379ZE70_9GAMM</name>
<keyword evidence="4" id="KW-1185">Reference proteome</keyword>
<dbReference type="RefSeq" id="WP_045283335.1">
    <property type="nucleotide sequence ID" value="NZ_AP024609.1"/>
</dbReference>
<evidence type="ECO:0000313" key="4">
    <source>
        <dbReference type="Proteomes" id="UP000254069"/>
    </source>
</evidence>
<keyword evidence="1" id="KW-0813">Transport</keyword>
<feature type="chain" id="PRO_5016599421" evidence="2">
    <location>
        <begin position="22"/>
        <end position="340"/>
    </location>
</feature>
<evidence type="ECO:0000313" key="3">
    <source>
        <dbReference type="EMBL" id="SUI59959.1"/>
    </source>
</evidence>
<reference evidence="3 4" key="1">
    <citation type="submission" date="2018-06" db="EMBL/GenBank/DDBJ databases">
        <authorList>
            <consortium name="Pathogen Informatics"/>
            <person name="Doyle S."/>
        </authorList>
    </citation>
    <scope>NUCLEOTIDE SEQUENCE [LARGE SCALE GENOMIC DNA]</scope>
    <source>
        <strain evidence="3 4">NCTC10738</strain>
    </source>
</reference>
<protein>
    <submittedName>
        <fullName evidence="3">Efflux transporter, RND family, MFP subunit</fullName>
    </submittedName>
</protein>
<dbReference type="InterPro" id="IPR051909">
    <property type="entry name" value="MFP_Cation_Efflux"/>
</dbReference>
<dbReference type="EMBL" id="UGYO01000001">
    <property type="protein sequence ID" value="SUI59959.1"/>
    <property type="molecule type" value="Genomic_DNA"/>
</dbReference>
<gene>
    <name evidence="3" type="ORF">NCTC10738_01498</name>
</gene>
<dbReference type="GO" id="GO:0060003">
    <property type="term" value="P:copper ion export"/>
    <property type="evidence" value="ECO:0007669"/>
    <property type="project" value="TreeGrafter"/>
</dbReference>